<evidence type="ECO:0000259" key="5">
    <source>
        <dbReference type="PROSITE" id="PS50238"/>
    </source>
</evidence>
<dbReference type="InterPro" id="IPR029071">
    <property type="entry name" value="Ubiquitin-like_domsf"/>
</dbReference>
<evidence type="ECO:0000313" key="6">
    <source>
        <dbReference type="EMBL" id="GAU98311.1"/>
    </source>
</evidence>
<dbReference type="CDD" id="cd00821">
    <property type="entry name" value="PH"/>
    <property type="match status" value="1"/>
</dbReference>
<feature type="compositionally biased region" description="Acidic residues" evidence="2">
    <location>
        <begin position="114"/>
        <end position="126"/>
    </location>
</feature>
<dbReference type="SUPFAM" id="SSF48350">
    <property type="entry name" value="GTPase activation domain, GAP"/>
    <property type="match status" value="1"/>
</dbReference>
<feature type="compositionally biased region" description="Polar residues" evidence="2">
    <location>
        <begin position="79"/>
        <end position="96"/>
    </location>
</feature>
<dbReference type="InterPro" id="IPR052227">
    <property type="entry name" value="Arf-Rho-GAP_ANK-PH_domain"/>
</dbReference>
<dbReference type="Gene3D" id="1.10.555.10">
    <property type="entry name" value="Rho GTPase activation protein"/>
    <property type="match status" value="1"/>
</dbReference>
<feature type="region of interest" description="Disordered" evidence="2">
    <location>
        <begin position="1"/>
        <end position="149"/>
    </location>
</feature>
<dbReference type="PROSITE" id="PS50200">
    <property type="entry name" value="RA"/>
    <property type="match status" value="1"/>
</dbReference>
<dbReference type="Gene3D" id="3.10.20.90">
    <property type="entry name" value="Phosphatidylinositol 3-kinase Catalytic Subunit, Chain A, domain 1"/>
    <property type="match status" value="1"/>
</dbReference>
<dbReference type="SMART" id="SM00324">
    <property type="entry name" value="RhoGAP"/>
    <property type="match status" value="1"/>
</dbReference>
<feature type="region of interest" description="Disordered" evidence="2">
    <location>
        <begin position="225"/>
        <end position="247"/>
    </location>
</feature>
<dbReference type="STRING" id="947166.A0A1D1V9E7"/>
<evidence type="ECO:0000256" key="1">
    <source>
        <dbReference type="ARBA" id="ARBA00022468"/>
    </source>
</evidence>
<feature type="compositionally biased region" description="Pro residues" evidence="2">
    <location>
        <begin position="12"/>
        <end position="21"/>
    </location>
</feature>
<dbReference type="GO" id="GO:0005547">
    <property type="term" value="F:phosphatidylinositol-3,4,5-trisphosphate binding"/>
    <property type="evidence" value="ECO:0007669"/>
    <property type="project" value="TreeGrafter"/>
</dbReference>
<dbReference type="SUPFAM" id="SSF54236">
    <property type="entry name" value="Ubiquitin-like"/>
    <property type="match status" value="1"/>
</dbReference>
<feature type="domain" description="Rho-GAP" evidence="5">
    <location>
        <begin position="497"/>
        <end position="686"/>
    </location>
</feature>
<dbReference type="PANTHER" id="PTHR45899:SF2">
    <property type="entry name" value="RHO GTPASE ACTIVATING PROTEIN AT 15B, ISOFORM C"/>
    <property type="match status" value="1"/>
</dbReference>
<dbReference type="CDD" id="cd17113">
    <property type="entry name" value="RA_ARAPs"/>
    <property type="match status" value="1"/>
</dbReference>
<reference evidence="6 7" key="1">
    <citation type="journal article" date="2016" name="Nat. Commun.">
        <title>Extremotolerant tardigrade genome and improved radiotolerance of human cultured cells by tardigrade-unique protein.</title>
        <authorList>
            <person name="Hashimoto T."/>
            <person name="Horikawa D.D."/>
            <person name="Saito Y."/>
            <person name="Kuwahara H."/>
            <person name="Kozuka-Hata H."/>
            <person name="Shin-I T."/>
            <person name="Minakuchi Y."/>
            <person name="Ohishi K."/>
            <person name="Motoyama A."/>
            <person name="Aizu T."/>
            <person name="Enomoto A."/>
            <person name="Kondo K."/>
            <person name="Tanaka S."/>
            <person name="Hara Y."/>
            <person name="Koshikawa S."/>
            <person name="Sagara H."/>
            <person name="Miura T."/>
            <person name="Yokobori S."/>
            <person name="Miyagawa K."/>
            <person name="Suzuki Y."/>
            <person name="Kubo T."/>
            <person name="Oyama M."/>
            <person name="Kohara Y."/>
            <person name="Fujiyama A."/>
            <person name="Arakawa K."/>
            <person name="Katayama T."/>
            <person name="Toyoda A."/>
            <person name="Kunieda T."/>
        </authorList>
    </citation>
    <scope>NUCLEOTIDE SEQUENCE [LARGE SCALE GENOMIC DNA]</scope>
    <source>
        <strain evidence="6 7">YOKOZUNA-1</strain>
    </source>
</reference>
<keyword evidence="7" id="KW-1185">Reference proteome</keyword>
<dbReference type="SUPFAM" id="SSF50729">
    <property type="entry name" value="PH domain-like"/>
    <property type="match status" value="3"/>
</dbReference>
<name>A0A1D1V9E7_RAMVA</name>
<dbReference type="SMART" id="SM00233">
    <property type="entry name" value="PH"/>
    <property type="match status" value="3"/>
</dbReference>
<feature type="compositionally biased region" description="Polar residues" evidence="2">
    <location>
        <begin position="134"/>
        <end position="148"/>
    </location>
</feature>
<evidence type="ECO:0000313" key="7">
    <source>
        <dbReference type="Proteomes" id="UP000186922"/>
    </source>
</evidence>
<dbReference type="OrthoDB" id="29546at2759"/>
<dbReference type="GO" id="GO:0007165">
    <property type="term" value="P:signal transduction"/>
    <property type="evidence" value="ECO:0007669"/>
    <property type="project" value="InterPro"/>
</dbReference>
<dbReference type="PROSITE" id="PS50003">
    <property type="entry name" value="PH_DOMAIN"/>
    <property type="match status" value="2"/>
</dbReference>
<dbReference type="InterPro" id="IPR000159">
    <property type="entry name" value="RA_dom"/>
</dbReference>
<dbReference type="Pfam" id="PF00620">
    <property type="entry name" value="RhoGAP"/>
    <property type="match status" value="1"/>
</dbReference>
<dbReference type="AlphaFoldDB" id="A0A1D1V9E7"/>
<evidence type="ECO:0008006" key="8">
    <source>
        <dbReference type="Google" id="ProtNLM"/>
    </source>
</evidence>
<gene>
    <name evidence="6" type="primary">RvY_09475-1</name>
    <name evidence="6" type="synonym">RvY_09475.1</name>
    <name evidence="6" type="ORF">RvY_09475</name>
</gene>
<dbReference type="PROSITE" id="PS50238">
    <property type="entry name" value="RHOGAP"/>
    <property type="match status" value="1"/>
</dbReference>
<dbReference type="InterPro" id="IPR011993">
    <property type="entry name" value="PH-like_dom_sf"/>
</dbReference>
<dbReference type="Proteomes" id="UP000186922">
    <property type="component" value="Unassembled WGS sequence"/>
</dbReference>
<dbReference type="Pfam" id="PF00169">
    <property type="entry name" value="PH"/>
    <property type="match status" value="1"/>
</dbReference>
<organism evidence="6 7">
    <name type="scientific">Ramazzottius varieornatus</name>
    <name type="common">Water bear</name>
    <name type="synonym">Tardigrade</name>
    <dbReference type="NCBI Taxonomy" id="947166"/>
    <lineage>
        <taxon>Eukaryota</taxon>
        <taxon>Metazoa</taxon>
        <taxon>Ecdysozoa</taxon>
        <taxon>Tardigrada</taxon>
        <taxon>Eutardigrada</taxon>
        <taxon>Parachela</taxon>
        <taxon>Hypsibioidea</taxon>
        <taxon>Ramazzottiidae</taxon>
        <taxon>Ramazzottius</taxon>
    </lineage>
</organism>
<evidence type="ECO:0000259" key="4">
    <source>
        <dbReference type="PROSITE" id="PS50200"/>
    </source>
</evidence>
<protein>
    <recommendedName>
        <fullName evidence="8">Rho-GAP domain-containing protein</fullName>
    </recommendedName>
</protein>
<dbReference type="InterPro" id="IPR008936">
    <property type="entry name" value="Rho_GTPase_activation_prot"/>
</dbReference>
<dbReference type="InterPro" id="IPR000198">
    <property type="entry name" value="RhoGAP_dom"/>
</dbReference>
<dbReference type="PANTHER" id="PTHR45899">
    <property type="entry name" value="RHO GTPASE ACTIVATING PROTEIN AT 15B, ISOFORM C"/>
    <property type="match status" value="1"/>
</dbReference>
<accession>A0A1D1V9E7</accession>
<feature type="domain" description="Ras-associating" evidence="4">
    <location>
        <begin position="729"/>
        <end position="814"/>
    </location>
</feature>
<proteinExistence type="predicted"/>
<dbReference type="EMBL" id="BDGG01000004">
    <property type="protein sequence ID" value="GAU98311.1"/>
    <property type="molecule type" value="Genomic_DNA"/>
</dbReference>
<dbReference type="Gene3D" id="2.30.29.30">
    <property type="entry name" value="Pleckstrin-homology domain (PH domain)/Phosphotyrosine-binding domain (PTB)"/>
    <property type="match status" value="3"/>
</dbReference>
<keyword evidence="1" id="KW-0343">GTPase activation</keyword>
<evidence type="ECO:0000256" key="2">
    <source>
        <dbReference type="SAM" id="MobiDB-lite"/>
    </source>
</evidence>
<comment type="caution">
    <text evidence="6">The sequence shown here is derived from an EMBL/GenBank/DDBJ whole genome shotgun (WGS) entry which is preliminary data.</text>
</comment>
<evidence type="ECO:0000259" key="3">
    <source>
        <dbReference type="PROSITE" id="PS50003"/>
    </source>
</evidence>
<dbReference type="GO" id="GO:0005737">
    <property type="term" value="C:cytoplasm"/>
    <property type="evidence" value="ECO:0007669"/>
    <property type="project" value="TreeGrafter"/>
</dbReference>
<sequence length="956" mass="106821">MDSDGETELSQSPPPVLPPPKRNPRKTSVRIPFVPPPQVPEVHSPSGEPTMGFSEEISKPRRPVPLPRKSIVKPHHDQGGTQPNHSEPSHATSWNPGVNGRPHDSSSSLHAVTDLDEPVEAEDGYLDYEGVRSIPNTEVSLPTTTSDPSVVRSASIVSDLSSNLMKWESVEYLSSSLDALNFHQSEQDPDIWSVYGGDNIPPGYSPPIPPFEDEPLEKPLIDVPPPPLPPRPARSQSTAAEIEKSRPALPLPAGRNSVIQLESETRNGVATLRGGFLTLRQNQKDVGKRWCVLKDGKLSIYVDRKSVSAKLTIPCSDILDISVDKTNKGLCAFSLCAMKDRNRAVTFVAESTVEAQSWLRALAKNICDSTLLHMTAMKAGNQNFDVASRIFVKNGVSGVWRKSWIELRGRTLTILDEESEEEYDLRKALALNVVNIEFYESKAAVVCAEASEESKPFILNMPGRTLYLQGDVEKSTTQWMKLIQQRSRECGPAIEDQPLTSEDVPVIVQKCIAFVERHGLKTEGIYRHNGVSSRIAAVLDCFTKDAHSCHLSLENFTVHDVSGALKRFLRTLPEPIIKFDVYQPLLHCAEIADVNQRLQKYKSLLKQLPEKPNYVTLKKLCGHLRLVSESDNKMPVQNIAASFGSTIMSGGMDNATLNTLAGDAFESSKNEITVLIDFLTFYEDLFDVKEEDMMKERKILQALENFNQHIASPPRAGDFLMGVYWIDRKGEAVNLRIGSRMTAGELCHALLNKENMTVDVESYALHEIVFDDKLTRVVLDSEEVIPIILRWTAWNESSICPYSSNYLCVRKNVLHEKLSPLVRTPLTVFQQLRFSKEKSFKKTAVELSKMTLSCFKSSTGEKSMGSWDIKDLLIFRGSSPQRSPPSKWSFTFIEKDNFMDRLKENRTAFGYTVCCDEENDVVKWLAALMQSQKLALAPYSSTPTLRVSNSESDKLV</sequence>
<dbReference type="InterPro" id="IPR001849">
    <property type="entry name" value="PH_domain"/>
</dbReference>
<feature type="domain" description="PH" evidence="3">
    <location>
        <begin position="270"/>
        <end position="367"/>
    </location>
</feature>
<dbReference type="Pfam" id="PF21989">
    <property type="entry name" value="RA_2"/>
    <property type="match status" value="1"/>
</dbReference>
<feature type="domain" description="PH" evidence="3">
    <location>
        <begin position="383"/>
        <end position="488"/>
    </location>
</feature>
<dbReference type="GO" id="GO:0005096">
    <property type="term" value="F:GTPase activator activity"/>
    <property type="evidence" value="ECO:0007669"/>
    <property type="project" value="UniProtKB-KW"/>
</dbReference>